<protein>
    <recommendedName>
        <fullName evidence="4">Glycosyltransferase family 25 protein</fullName>
    </recommendedName>
</protein>
<evidence type="ECO:0008006" key="4">
    <source>
        <dbReference type="Google" id="ProtNLM"/>
    </source>
</evidence>
<name>A0A6A6GEY2_9PEZI</name>
<organism evidence="2 3">
    <name type="scientific">Elsinoe ampelina</name>
    <dbReference type="NCBI Taxonomy" id="302913"/>
    <lineage>
        <taxon>Eukaryota</taxon>
        <taxon>Fungi</taxon>
        <taxon>Dikarya</taxon>
        <taxon>Ascomycota</taxon>
        <taxon>Pezizomycotina</taxon>
        <taxon>Dothideomycetes</taxon>
        <taxon>Dothideomycetidae</taxon>
        <taxon>Myriangiales</taxon>
        <taxon>Elsinoaceae</taxon>
        <taxon>Elsinoe</taxon>
    </lineage>
</organism>
<dbReference type="AlphaFoldDB" id="A0A6A6GEY2"/>
<gene>
    <name evidence="2" type="ORF">BDZ85DRAFT_196551</name>
</gene>
<sequence length="352" mass="40098">ADVTGLDLKIPKIPQWSDEQVQYFRDDDHPDRSTILDGSIRAWMSHAVVLEEFLRSGLSTALIIEDDVDWDIRLKTIQVPSAAATHQYLLGRSAESIWASTQHWDLMYLGHCGDYFTTLDDMQVGTGILHPADLGNIPHVFYRDATLPDPTDLHPFTASFLNAFNVPPKTRLLHQARWPLCSFGYAITRSTARRLLYELAVPHERPGKWTKAYDIALLEACRDNHLRCFTISPELLHHMEGTSLINGDVADRTERAPADRVGLRQVLYRNETSNIGCGFWSGDFDWHGDLNHLLYLREEVGRKGRCLKPGRREDGSYLPQPPGFRATGHQARVQEPGHRQHITPARVHRKPY</sequence>
<reference evidence="3" key="1">
    <citation type="journal article" date="2020" name="Stud. Mycol.">
        <title>101 Dothideomycetes genomes: A test case for predicting lifestyles and emergence of pathogens.</title>
        <authorList>
            <person name="Haridas S."/>
            <person name="Albert R."/>
            <person name="Binder M."/>
            <person name="Bloem J."/>
            <person name="LaButti K."/>
            <person name="Salamov A."/>
            <person name="Andreopoulos B."/>
            <person name="Baker S."/>
            <person name="Barry K."/>
            <person name="Bills G."/>
            <person name="Bluhm B."/>
            <person name="Cannon C."/>
            <person name="Castanera R."/>
            <person name="Culley D."/>
            <person name="Daum C."/>
            <person name="Ezra D."/>
            <person name="Gonzalez J."/>
            <person name="Henrissat B."/>
            <person name="Kuo A."/>
            <person name="Liang C."/>
            <person name="Lipzen A."/>
            <person name="Lutzoni F."/>
            <person name="Magnuson J."/>
            <person name="Mondo S."/>
            <person name="Nolan M."/>
            <person name="Ohm R."/>
            <person name="Pangilinan J."/>
            <person name="Park H.-J."/>
            <person name="Ramirez L."/>
            <person name="Alfaro M."/>
            <person name="Sun H."/>
            <person name="Tritt A."/>
            <person name="Yoshinaga Y."/>
            <person name="Zwiers L.-H."/>
            <person name="Turgeon B."/>
            <person name="Goodwin S."/>
            <person name="Spatafora J."/>
            <person name="Crous P."/>
            <person name="Grigoriev I."/>
        </authorList>
    </citation>
    <scope>NUCLEOTIDE SEQUENCE [LARGE SCALE GENOMIC DNA]</scope>
    <source>
        <strain evidence="3">CECT 20119</strain>
    </source>
</reference>
<dbReference type="EMBL" id="ML992505">
    <property type="protein sequence ID" value="KAF2224304.1"/>
    <property type="molecule type" value="Genomic_DNA"/>
</dbReference>
<keyword evidence="3" id="KW-1185">Reference proteome</keyword>
<evidence type="ECO:0000256" key="1">
    <source>
        <dbReference type="SAM" id="MobiDB-lite"/>
    </source>
</evidence>
<dbReference type="Proteomes" id="UP000799538">
    <property type="component" value="Unassembled WGS sequence"/>
</dbReference>
<feature type="region of interest" description="Disordered" evidence="1">
    <location>
        <begin position="308"/>
        <end position="340"/>
    </location>
</feature>
<evidence type="ECO:0000313" key="2">
    <source>
        <dbReference type="EMBL" id="KAF2224304.1"/>
    </source>
</evidence>
<evidence type="ECO:0000313" key="3">
    <source>
        <dbReference type="Proteomes" id="UP000799538"/>
    </source>
</evidence>
<dbReference type="OrthoDB" id="47375at2759"/>
<proteinExistence type="predicted"/>
<accession>A0A6A6GEY2</accession>
<feature type="non-terminal residue" evidence="2">
    <location>
        <position position="1"/>
    </location>
</feature>